<gene>
    <name evidence="3" type="ORF">UFOVP1615_38</name>
</gene>
<dbReference type="PANTHER" id="PTHR39184:SF1">
    <property type="entry name" value="PBSX PHAGE TERMINASE LARGE SUBUNIT"/>
    <property type="match status" value="1"/>
</dbReference>
<dbReference type="Gene3D" id="3.30.420.280">
    <property type="match status" value="1"/>
</dbReference>
<dbReference type="Pfam" id="PF17288">
    <property type="entry name" value="Terminase_3C"/>
    <property type="match status" value="1"/>
</dbReference>
<evidence type="ECO:0000259" key="2">
    <source>
        <dbReference type="Pfam" id="PF17288"/>
    </source>
</evidence>
<organism evidence="3">
    <name type="scientific">uncultured Caudovirales phage</name>
    <dbReference type="NCBI Taxonomy" id="2100421"/>
    <lineage>
        <taxon>Viruses</taxon>
        <taxon>Duplodnaviria</taxon>
        <taxon>Heunggongvirae</taxon>
        <taxon>Uroviricota</taxon>
        <taxon>Caudoviricetes</taxon>
        <taxon>Peduoviridae</taxon>
        <taxon>Maltschvirus</taxon>
        <taxon>Maltschvirus maltsch</taxon>
    </lineage>
</organism>
<dbReference type="InterPro" id="IPR027417">
    <property type="entry name" value="P-loop_NTPase"/>
</dbReference>
<protein>
    <submittedName>
        <fullName evidence="3">XtmB Phage terminase large subunit</fullName>
    </submittedName>
</protein>
<evidence type="ECO:0000313" key="3">
    <source>
        <dbReference type="EMBL" id="CAB4219560.1"/>
    </source>
</evidence>
<sequence length="380" mass="43756">MKTSVLFEANYKATEPIIVNQGGTSSGKTVCILQVLAIRAIQEPDSIITVVGQDIPNLKRGALRDFQLYVLNDPIISQQVASYNKSERIYTFKSGSIIEFESYDNEQDSRNGKRQYLFVNEAQGISYEIYKQLQLRTTKQAFLDYNPSAEFWVHEKVLTLPDAERKLLISDYRHNPFCPDSIVRNIEALKEQDFELWKVYGRGMTGKIEGLIYTNWHLCDSIPTDLERVKGLDFGFNHPTALLDVAVDEASKCIYVDELVYESGLIPQELIELMTSVAPTDTIYADAARPDTIEEIYRAGFNIHKADKSVWDGIQKVKSYKIFITRHSQNVLKEIRSYKWKVDKNGKSLEEPVKFLDDAMDAMRYAVWNYTTKEELDYTW</sequence>
<reference evidence="3" key="1">
    <citation type="submission" date="2020-05" db="EMBL/GenBank/DDBJ databases">
        <authorList>
            <person name="Chiriac C."/>
            <person name="Salcher M."/>
            <person name="Ghai R."/>
            <person name="Kavagutti S V."/>
        </authorList>
    </citation>
    <scope>NUCLEOTIDE SEQUENCE</scope>
</reference>
<dbReference type="InterPro" id="IPR035412">
    <property type="entry name" value="Terminase_L_N"/>
</dbReference>
<dbReference type="Gene3D" id="3.40.50.300">
    <property type="entry name" value="P-loop containing nucleotide triphosphate hydrolases"/>
    <property type="match status" value="1"/>
</dbReference>
<name>A0A6J5SWE3_9CAUD</name>
<feature type="domain" description="Phage terminase large subunit C-terminal" evidence="2">
    <location>
        <begin position="233"/>
        <end position="367"/>
    </location>
</feature>
<dbReference type="Pfam" id="PF04466">
    <property type="entry name" value="Terminase_3"/>
    <property type="match status" value="1"/>
</dbReference>
<accession>A0A6J5SWE3</accession>
<dbReference type="InterPro" id="IPR035413">
    <property type="entry name" value="Terminase_L_C"/>
</dbReference>
<dbReference type="InterPro" id="IPR052380">
    <property type="entry name" value="Viral_DNA_packaging_terminase"/>
</dbReference>
<proteinExistence type="predicted"/>
<dbReference type="EMBL" id="LR797481">
    <property type="protein sequence ID" value="CAB4219560.1"/>
    <property type="molecule type" value="Genomic_DNA"/>
</dbReference>
<feature type="domain" description="Phage terminase large subunit N-terminal" evidence="1">
    <location>
        <begin position="17"/>
        <end position="203"/>
    </location>
</feature>
<dbReference type="PANTHER" id="PTHR39184">
    <property type="match status" value="1"/>
</dbReference>
<evidence type="ECO:0000259" key="1">
    <source>
        <dbReference type="Pfam" id="PF04466"/>
    </source>
</evidence>